<keyword evidence="6 9" id="KW-0472">Membrane</keyword>
<evidence type="ECO:0000256" key="9">
    <source>
        <dbReference type="SAM" id="Phobius"/>
    </source>
</evidence>
<dbReference type="PANTHER" id="PTHR13018:SF117">
    <property type="entry name" value="CSC1-LIKE PROTEIN RXW8"/>
    <property type="match status" value="1"/>
</dbReference>
<protein>
    <recommendedName>
        <fullName evidence="15">CSC1/OSCA1-like 7TM region domain-containing protein</fullName>
    </recommendedName>
</protein>
<keyword evidence="3" id="KW-0813">Transport</keyword>
<dbReference type="GO" id="GO:0005886">
    <property type="term" value="C:plasma membrane"/>
    <property type="evidence" value="ECO:0007669"/>
    <property type="project" value="TreeGrafter"/>
</dbReference>
<comment type="subcellular location">
    <subcellularLocation>
        <location evidence="1">Membrane</location>
        <topology evidence="1">Multi-pass membrane protein</topology>
    </subcellularLocation>
</comment>
<keyword evidence="4 9" id="KW-0812">Transmembrane</keyword>
<feature type="transmembrane region" description="Helical" evidence="9">
    <location>
        <begin position="583"/>
        <end position="601"/>
    </location>
</feature>
<evidence type="ECO:0000256" key="8">
    <source>
        <dbReference type="SAM" id="MobiDB-lite"/>
    </source>
</evidence>
<dbReference type="STRING" id="4537.A0A0E0KHC1"/>
<keyword evidence="7" id="KW-0406">Ion transport</keyword>
<reference evidence="13" key="2">
    <citation type="submission" date="2018-05" db="EMBL/GenBank/DDBJ databases">
        <title>OpunRS2 (Oryza punctata Reference Sequence Version 2).</title>
        <authorList>
            <person name="Zhang J."/>
            <person name="Kudrna D."/>
            <person name="Lee S."/>
            <person name="Talag J."/>
            <person name="Welchert J."/>
            <person name="Wing R.A."/>
        </authorList>
    </citation>
    <scope>NUCLEOTIDE SEQUENCE [LARGE SCALE GENOMIC DNA]</scope>
</reference>
<evidence type="ECO:0000256" key="4">
    <source>
        <dbReference type="ARBA" id="ARBA00022692"/>
    </source>
</evidence>
<feature type="region of interest" description="Disordered" evidence="8">
    <location>
        <begin position="858"/>
        <end position="889"/>
    </location>
</feature>
<feature type="transmembrane region" description="Helical" evidence="9">
    <location>
        <begin position="6"/>
        <end position="27"/>
    </location>
</feature>
<dbReference type="AlphaFoldDB" id="A0A0E0KHC1"/>
<comment type="similarity">
    <text evidence="2">Belongs to the CSC1 (TC 1.A.17) family.</text>
</comment>
<dbReference type="OMA" id="ITYRCGL"/>
<feature type="transmembrane region" description="Helical" evidence="9">
    <location>
        <begin position="556"/>
        <end position="576"/>
    </location>
</feature>
<evidence type="ECO:0000256" key="7">
    <source>
        <dbReference type="ARBA" id="ARBA00023303"/>
    </source>
</evidence>
<feature type="region of interest" description="Disordered" evidence="8">
    <location>
        <begin position="662"/>
        <end position="686"/>
    </location>
</feature>
<accession>A0A0E0KHC1</accession>
<evidence type="ECO:0000256" key="1">
    <source>
        <dbReference type="ARBA" id="ARBA00004141"/>
    </source>
</evidence>
<feature type="transmembrane region" description="Helical" evidence="9">
    <location>
        <begin position="404"/>
        <end position="423"/>
    </location>
</feature>
<dbReference type="Proteomes" id="UP000026962">
    <property type="component" value="Chromosome 3"/>
</dbReference>
<dbReference type="Gramene" id="OPUNC03G26680.1">
    <property type="protein sequence ID" value="OPUNC03G26680.1"/>
    <property type="gene ID" value="OPUNC03G26680"/>
</dbReference>
<dbReference type="InterPro" id="IPR003864">
    <property type="entry name" value="CSC1/OSCA1-like_7TM"/>
</dbReference>
<dbReference type="InterPro" id="IPR027815">
    <property type="entry name" value="CSC1/OSCA1-like_cyt"/>
</dbReference>
<proteinExistence type="inferred from homology"/>
<dbReference type="PANTHER" id="PTHR13018">
    <property type="entry name" value="PROBABLE MEMBRANE PROTEIN DUF221-RELATED"/>
    <property type="match status" value="1"/>
</dbReference>
<keyword evidence="14" id="KW-1185">Reference proteome</keyword>
<evidence type="ECO:0000313" key="14">
    <source>
        <dbReference type="Proteomes" id="UP000026962"/>
    </source>
</evidence>
<feature type="compositionally biased region" description="Basic and acidic residues" evidence="8">
    <location>
        <begin position="877"/>
        <end position="889"/>
    </location>
</feature>
<evidence type="ECO:0000259" key="10">
    <source>
        <dbReference type="Pfam" id="PF02714"/>
    </source>
</evidence>
<feature type="transmembrane region" description="Helical" evidence="9">
    <location>
        <begin position="739"/>
        <end position="760"/>
    </location>
</feature>
<dbReference type="InterPro" id="IPR032880">
    <property type="entry name" value="CSC1/OSCA1-like_N"/>
</dbReference>
<dbReference type="Pfam" id="PF13967">
    <property type="entry name" value="RSN1_TM"/>
    <property type="match status" value="1"/>
</dbReference>
<evidence type="ECO:0000256" key="3">
    <source>
        <dbReference type="ARBA" id="ARBA00022448"/>
    </source>
</evidence>
<name>A0A0E0KHC1_ORYPU</name>
<reference evidence="13" key="1">
    <citation type="submission" date="2015-04" db="UniProtKB">
        <authorList>
            <consortium name="EnsemblPlants"/>
        </authorList>
    </citation>
    <scope>IDENTIFICATION</scope>
</reference>
<feature type="transmembrane region" description="Helical" evidence="9">
    <location>
        <begin position="503"/>
        <end position="530"/>
    </location>
</feature>
<evidence type="ECO:0000256" key="6">
    <source>
        <dbReference type="ARBA" id="ARBA00023136"/>
    </source>
</evidence>
<evidence type="ECO:0000259" key="12">
    <source>
        <dbReference type="Pfam" id="PF14703"/>
    </source>
</evidence>
<dbReference type="eggNOG" id="KOG1134">
    <property type="taxonomic scope" value="Eukaryota"/>
</dbReference>
<evidence type="ECO:0000256" key="2">
    <source>
        <dbReference type="ARBA" id="ARBA00007779"/>
    </source>
</evidence>
<feature type="domain" description="CSC1/OSCA1-like 7TM region" evidence="10">
    <location>
        <begin position="310"/>
        <end position="576"/>
    </location>
</feature>
<feature type="transmembrane region" description="Helical" evidence="9">
    <location>
        <begin position="356"/>
        <end position="377"/>
    </location>
</feature>
<dbReference type="GO" id="GO:0005227">
    <property type="term" value="F:calcium-activated cation channel activity"/>
    <property type="evidence" value="ECO:0007669"/>
    <property type="project" value="InterPro"/>
</dbReference>
<dbReference type="Pfam" id="PF02714">
    <property type="entry name" value="RSN1_7TM"/>
    <property type="match status" value="1"/>
</dbReference>
<keyword evidence="5 9" id="KW-1133">Transmembrane helix</keyword>
<feature type="transmembrane region" description="Helical" evidence="9">
    <location>
        <begin position="312"/>
        <end position="336"/>
    </location>
</feature>
<evidence type="ECO:0008006" key="15">
    <source>
        <dbReference type="Google" id="ProtNLM"/>
    </source>
</evidence>
<dbReference type="Pfam" id="PF14703">
    <property type="entry name" value="PHM7_cyt"/>
    <property type="match status" value="1"/>
</dbReference>
<feature type="domain" description="CSC1/OSCA1-like cytosolic" evidence="12">
    <location>
        <begin position="141"/>
        <end position="299"/>
    </location>
</feature>
<evidence type="ECO:0000256" key="5">
    <source>
        <dbReference type="ARBA" id="ARBA00022989"/>
    </source>
</evidence>
<dbReference type="HOGENOM" id="CLU_002458_7_2_1"/>
<dbReference type="EnsemblPlants" id="OPUNC03G26680.1">
    <property type="protein sequence ID" value="OPUNC03G26680.1"/>
    <property type="gene ID" value="OPUNC03G26680"/>
</dbReference>
<evidence type="ECO:0000259" key="11">
    <source>
        <dbReference type="Pfam" id="PF13967"/>
    </source>
</evidence>
<evidence type="ECO:0000313" key="13">
    <source>
        <dbReference type="EnsemblPlants" id="OPUNC03G26680.1"/>
    </source>
</evidence>
<dbReference type="InterPro" id="IPR045122">
    <property type="entry name" value="Csc1-like"/>
</dbReference>
<organism evidence="13">
    <name type="scientific">Oryza punctata</name>
    <name type="common">Red rice</name>
    <dbReference type="NCBI Taxonomy" id="4537"/>
    <lineage>
        <taxon>Eukaryota</taxon>
        <taxon>Viridiplantae</taxon>
        <taxon>Streptophyta</taxon>
        <taxon>Embryophyta</taxon>
        <taxon>Tracheophyta</taxon>
        <taxon>Spermatophyta</taxon>
        <taxon>Magnoliopsida</taxon>
        <taxon>Liliopsida</taxon>
        <taxon>Poales</taxon>
        <taxon>Poaceae</taxon>
        <taxon>BOP clade</taxon>
        <taxon>Oryzoideae</taxon>
        <taxon>Oryzeae</taxon>
        <taxon>Oryzinae</taxon>
        <taxon>Oryza</taxon>
    </lineage>
</organism>
<sequence length="889" mass="99688">MKVGALLTSAGINISLCILFLSLYSVLRKQPQNVKVYFGRRIAEENSRLREAFILERFVPSAGWILRSLRCTEDELLATAGLDAVVFNRILVFRYAPCTDSFSIVGDIYNRKYAREIKMEYKHVARLRLLHVSRASTNPSHFTVLVRGIPKSTKESISCTVESFFTKYHASSYLSHQIIYKVGKLQKIVTGAKKAYKKFKHFKGTTVDQRCRPITYRCGLCGASSKSFELLPVEPEQEMKKHDVNDLELSLPDKDCGAAFVFFKTRYAALVVSEIVQTSNPMEWVTTLAPERDDVYWSNLWLPYKQLWIRRIVTLSGSIVFMFLFLIPVTFIQGLTQLEQLQQRLPFLKGILKKKYITQLVTGYLPSVILQIFLYTVPPTMMLFSTLEGPVSHSERKRSACCKVLYFTIWNVFFVNVLSGSAISQVNALSSPKDIPMVLARAVPVQATFFTTYVLTSGWASLSSELIQLFGLTWNFIMKYVLRMKEDSNFVTSFPYHTEVPKVLLFGLLGFTCSVLAPLILPFLLVYFFLGYVVYRNQFLNVYCTKYDTGGLYWPIAHYTTIFSIVLTQIICLGVFGLKESPVAAGFTVPLIILTLLFNQYCSNRLRPLFKTLPAQDLIDMDREDEQSGRMDDIHHRLHSAYCQFADTDDIPLKGVHVDRHEDASGSSCESSCKEDTNQPTTSDISHPTLEGLPVNRLRHVVRSLSSIIRSFWPYKSFDSSIDWLYFWSYYCYPQSGDAVVWFLLTLVPVLALLFAGAFVSEFRSISATTTADVVYSVAAKSQDGAGAGGRGLGLAGGVGGGAGGLVGDARPGAAGAVLALGDLAVHRRHVAAAPRPRGLAARPALHLVAHARSSPKLLSSTRCSTREEDDDDEHDDFCGDGRGWRKMR</sequence>
<feature type="domain" description="CSC1/OSCA1-like N-terminal transmembrane" evidence="11">
    <location>
        <begin position="5"/>
        <end position="93"/>
    </location>
</feature>
<keyword evidence="7" id="KW-0407">Ion channel</keyword>